<reference evidence="3 4" key="1">
    <citation type="submission" date="2022-12" db="EMBL/GenBank/DDBJ databases">
        <title>Complete genome sequencing of Dickeya lacustris type strain LMG30899.</title>
        <authorList>
            <person name="Dobhal S."/>
            <person name="Arizala D."/>
            <person name="Arif M."/>
        </authorList>
    </citation>
    <scope>NUCLEOTIDE SEQUENCE [LARGE SCALE GENOMIC DNA]</scope>
    <source>
        <strain evidence="3 4">LMG30899</strain>
    </source>
</reference>
<evidence type="ECO:0000313" key="4">
    <source>
        <dbReference type="Proteomes" id="UP001219630"/>
    </source>
</evidence>
<dbReference type="Pfam" id="PF18406">
    <property type="entry name" value="DUF1281_C"/>
    <property type="match status" value="1"/>
</dbReference>
<dbReference type="Proteomes" id="UP001219630">
    <property type="component" value="Chromosome"/>
</dbReference>
<evidence type="ECO:0000313" key="3">
    <source>
        <dbReference type="EMBL" id="WFN55962.1"/>
    </source>
</evidence>
<gene>
    <name evidence="3" type="ORF">O1Q98_01115</name>
</gene>
<feature type="region of interest" description="Disordered" evidence="1">
    <location>
        <begin position="223"/>
        <end position="244"/>
    </location>
</feature>
<dbReference type="RefSeq" id="WP_125259399.1">
    <property type="nucleotide sequence ID" value="NZ_CP114280.1"/>
</dbReference>
<proteinExistence type="predicted"/>
<evidence type="ECO:0000259" key="2">
    <source>
        <dbReference type="Pfam" id="PF18406"/>
    </source>
</evidence>
<evidence type="ECO:0000256" key="1">
    <source>
        <dbReference type="SAM" id="MobiDB-lite"/>
    </source>
</evidence>
<feature type="domain" description="YubB ferredoxin-like" evidence="2">
    <location>
        <begin position="174"/>
        <end position="242"/>
    </location>
</feature>
<feature type="compositionally biased region" description="Basic and acidic residues" evidence="1">
    <location>
        <begin position="265"/>
        <end position="276"/>
    </location>
</feature>
<organism evidence="3 4">
    <name type="scientific">Dickeya lacustris</name>
    <dbReference type="NCBI Taxonomy" id="2259638"/>
    <lineage>
        <taxon>Bacteria</taxon>
        <taxon>Pseudomonadati</taxon>
        <taxon>Pseudomonadota</taxon>
        <taxon>Gammaproteobacteria</taxon>
        <taxon>Enterobacterales</taxon>
        <taxon>Pectobacteriaceae</taxon>
        <taxon>Dickeya</taxon>
    </lineage>
</organism>
<dbReference type="EMBL" id="CP114280">
    <property type="protein sequence ID" value="WFN55962.1"/>
    <property type="molecule type" value="Genomic_DNA"/>
</dbReference>
<feature type="compositionally biased region" description="Basic and acidic residues" evidence="1">
    <location>
        <begin position="231"/>
        <end position="244"/>
    </location>
</feature>
<keyword evidence="4" id="KW-1185">Reference proteome</keyword>
<accession>A0ABY8G7N2</accession>
<feature type="region of interest" description="Disordered" evidence="1">
    <location>
        <begin position="257"/>
        <end position="276"/>
    </location>
</feature>
<protein>
    <recommendedName>
        <fullName evidence="2">YubB ferredoxin-like domain-containing protein</fullName>
    </recommendedName>
</protein>
<name>A0ABY8G7N2_9GAMM</name>
<sequence length="276" mass="32569">MPNHITNEIKVLGGTNKERFAFIRAITNKRGLIDFNNITAMPKSMDIEEGTYVEMMASAIAGEPMGNPYFCEVKPVKDVVKMLRDKGVKPWYIKKLKQQAKIRIDNKRRYGFYSWLDWSREKRGTKWNAYSVEMPVEMPKQRMKYGYKHQKTHVRAYAKRLFKKRLSRYAASGAELVIRFDTAWCCPEPIFIEMARRFPHLEFHIRYADEDMGSNCGSIFMTNGENASSDIDPRRSEQSEEERHKWRKFAFEVRYPGKTPQQHGMNDKYEYVDSDE</sequence>
<dbReference type="InterPro" id="IPR041329">
    <property type="entry name" value="YubB_C"/>
</dbReference>